<dbReference type="InterPro" id="IPR013783">
    <property type="entry name" value="Ig-like_fold"/>
</dbReference>
<evidence type="ECO:0000313" key="4">
    <source>
        <dbReference type="Proteomes" id="UP001565200"/>
    </source>
</evidence>
<dbReference type="RefSeq" id="WP_121698364.1">
    <property type="nucleotide sequence ID" value="NZ_JBCLPP010000005.1"/>
</dbReference>
<organism evidence="3 4">
    <name type="scientific">Heminiphilus faecis</name>
    <dbReference type="NCBI Taxonomy" id="2601703"/>
    <lineage>
        <taxon>Bacteria</taxon>
        <taxon>Pseudomonadati</taxon>
        <taxon>Bacteroidota</taxon>
        <taxon>Bacteroidia</taxon>
        <taxon>Bacteroidales</taxon>
        <taxon>Muribaculaceae</taxon>
        <taxon>Heminiphilus</taxon>
    </lineage>
</organism>
<dbReference type="Pfam" id="PF01833">
    <property type="entry name" value="TIG"/>
    <property type="match status" value="1"/>
</dbReference>
<gene>
    <name evidence="3" type="ORF">AAK873_02550</name>
</gene>
<feature type="chain" id="PRO_5046357864" evidence="1">
    <location>
        <begin position="22"/>
        <end position="499"/>
    </location>
</feature>
<dbReference type="Proteomes" id="UP001565200">
    <property type="component" value="Unassembled WGS sequence"/>
</dbReference>
<feature type="signal peptide" evidence="1">
    <location>
        <begin position="1"/>
        <end position="21"/>
    </location>
</feature>
<reference evidence="3 4" key="1">
    <citation type="submission" date="2024-03" db="EMBL/GenBank/DDBJ databases">
        <title>Mouse gut bacterial collection (mGBC) of GemPharmatech.</title>
        <authorList>
            <person name="He Y."/>
            <person name="Dong L."/>
            <person name="Wu D."/>
            <person name="Gao X."/>
            <person name="Lin Z."/>
        </authorList>
    </citation>
    <scope>NUCLEOTIDE SEQUENCE [LARGE SCALE GENOMIC DNA]</scope>
    <source>
        <strain evidence="3 4">54-13</strain>
    </source>
</reference>
<name>A0ABV4CSX7_9BACT</name>
<evidence type="ECO:0000313" key="3">
    <source>
        <dbReference type="EMBL" id="MEY8244496.1"/>
    </source>
</evidence>
<feature type="domain" description="IPT/TIG" evidence="2">
    <location>
        <begin position="55"/>
        <end position="123"/>
    </location>
</feature>
<keyword evidence="1" id="KW-0732">Signal</keyword>
<evidence type="ECO:0000259" key="2">
    <source>
        <dbReference type="Pfam" id="PF01833"/>
    </source>
</evidence>
<keyword evidence="4" id="KW-1185">Reference proteome</keyword>
<comment type="caution">
    <text evidence="3">The sequence shown here is derived from an EMBL/GenBank/DDBJ whole genome shotgun (WGS) entry which is preliminary data.</text>
</comment>
<sequence length="499" mass="54703">MNRLYILLAALLANIAMLSLASCSDDDNGGGQPVIECVRTTDPELADSTFTDATVGQMILIQGANLSNAIHVYINDQDVYFNSNYNTDTHIIVTIPSDLVVRGMDESVPLEIRVETSHGTATYAFHVVAGVPSLELYKADLAPNADGIPEMVPGQEVKLVGTLLHEIEHIYVTDLDTVPMFEVTEYKLNADRTEITLTMPANEIPDYGIYMVECYAGNAYCGFSKSPMEPEIHDISTDMPVPGQKVVIYGKYLTNLTSINLGGEIEIALDGVVENDAMSELVFTMPDELPSKDANGIISVSTLGGKATLPFYRYDWIYEDFDGNGTQMAYGWGTGLKGGNPEWGWESLPATCPITKSSGNFVYFDGFTAWWDHNLTINSKQAPQGIDPSTPLSKIEFRYAVYLQDQYTAASTMTTKLKILGKEKGGIAIADRATGELMLADWMSVAVPMTEFAPDVTTWGDLCAADAGGDNFTIFLEYDNAGDDVRIAYDNFRFYVKKD</sequence>
<accession>A0ABV4CSX7</accession>
<dbReference type="PROSITE" id="PS51257">
    <property type="entry name" value="PROKAR_LIPOPROTEIN"/>
    <property type="match status" value="1"/>
</dbReference>
<dbReference type="Gene3D" id="2.60.40.10">
    <property type="entry name" value="Immunoglobulins"/>
    <property type="match status" value="2"/>
</dbReference>
<dbReference type="InterPro" id="IPR002909">
    <property type="entry name" value="IPT_dom"/>
</dbReference>
<dbReference type="EMBL" id="JBCLPP010000005">
    <property type="protein sequence ID" value="MEY8244496.1"/>
    <property type="molecule type" value="Genomic_DNA"/>
</dbReference>
<proteinExistence type="predicted"/>
<protein>
    <submittedName>
        <fullName evidence="3">IPT/TIG domain-containing protein</fullName>
    </submittedName>
</protein>
<evidence type="ECO:0000256" key="1">
    <source>
        <dbReference type="SAM" id="SignalP"/>
    </source>
</evidence>